<keyword evidence="1" id="KW-0472">Membrane</keyword>
<feature type="transmembrane region" description="Helical" evidence="1">
    <location>
        <begin position="338"/>
        <end position="356"/>
    </location>
</feature>
<feature type="transmembrane region" description="Helical" evidence="1">
    <location>
        <begin position="15"/>
        <end position="34"/>
    </location>
</feature>
<proteinExistence type="predicted"/>
<evidence type="ECO:0008006" key="4">
    <source>
        <dbReference type="Google" id="ProtNLM"/>
    </source>
</evidence>
<dbReference type="EMBL" id="LUKF01000005">
    <property type="protein sequence ID" value="KYG69909.1"/>
    <property type="molecule type" value="Genomic_DNA"/>
</dbReference>
<dbReference type="Proteomes" id="UP000075391">
    <property type="component" value="Unassembled WGS sequence"/>
</dbReference>
<feature type="transmembrane region" description="Helical" evidence="1">
    <location>
        <begin position="262"/>
        <end position="280"/>
    </location>
</feature>
<feature type="transmembrane region" description="Helical" evidence="1">
    <location>
        <begin position="210"/>
        <end position="231"/>
    </location>
</feature>
<feature type="transmembrane region" description="Helical" evidence="1">
    <location>
        <begin position="176"/>
        <end position="203"/>
    </location>
</feature>
<protein>
    <recommendedName>
        <fullName evidence="4">Glycosyltransferase RgtA/B/C/D-like domain-containing protein</fullName>
    </recommendedName>
</protein>
<name>A0A150WTT1_BDEBC</name>
<comment type="caution">
    <text evidence="2">The sequence shown here is derived from an EMBL/GenBank/DDBJ whole genome shotgun (WGS) entry which is preliminary data.</text>
</comment>
<evidence type="ECO:0000313" key="2">
    <source>
        <dbReference type="EMBL" id="KYG69909.1"/>
    </source>
</evidence>
<reference evidence="2 3" key="1">
    <citation type="submission" date="2016-03" db="EMBL/GenBank/DDBJ databases">
        <authorList>
            <person name="Ploux O."/>
        </authorList>
    </citation>
    <scope>NUCLEOTIDE SEQUENCE [LARGE SCALE GENOMIC DNA]</scope>
    <source>
        <strain evidence="2 3">BER2</strain>
    </source>
</reference>
<evidence type="ECO:0000313" key="3">
    <source>
        <dbReference type="Proteomes" id="UP000075391"/>
    </source>
</evidence>
<dbReference type="OrthoDB" id="104925at2"/>
<sequence length="505" mass="57861">MFKTQELSRKTRMQWLAFVLLTAVMYQVIFLAWVTEGFQAFTYTLDDPYIHLKLAKNIASGHYGFNLSENSAPSSSIVWPFLLAPFAHTYFFEYVPFVFNSVLILCFVAVVFDLLVNFQIRPAVSYTISILLLFFINGFGLALNGLEHVLQLLLVALIFKQFAEIVERRQESFGQLVGLLTFAIMIRYEMLVFWAAAVAFYLTKRDPKKICIVTLFPLFPAVAFSFFLKWIGLGFLPSSVMAKTASDTSFLLTVLSTFHANATSRQGLGILLLTIINVLLARKTHRLSWASVTVLVIPSVLHLLVGKFGWFFRYEVYILVYVILFFISLLSVSNLSRWRYILSFAFLCWLCEPYIFSLSKLHQASRNIRFQQGVTAEFMDKYLKEPVGLNDIGLPGLRYKYEVLDLWGLASQDALRKRLSSRDFDWISDIANEKGVDILFIYESWLQPSAEWKKVGEFILLEKNVVLGGDVVSVFTREEKISKLKNDLISFKGELGNLPVEVKIY</sequence>
<feature type="transmembrane region" description="Helical" evidence="1">
    <location>
        <begin position="311"/>
        <end position="331"/>
    </location>
</feature>
<keyword evidence="1" id="KW-0812">Transmembrane</keyword>
<organism evidence="2 3">
    <name type="scientific">Bdellovibrio bacteriovorus</name>
    <dbReference type="NCBI Taxonomy" id="959"/>
    <lineage>
        <taxon>Bacteria</taxon>
        <taxon>Pseudomonadati</taxon>
        <taxon>Bdellovibrionota</taxon>
        <taxon>Bdellovibrionia</taxon>
        <taxon>Bdellovibrionales</taxon>
        <taxon>Pseudobdellovibrionaceae</taxon>
        <taxon>Bdellovibrio</taxon>
    </lineage>
</organism>
<dbReference type="AlphaFoldDB" id="A0A150WTT1"/>
<feature type="transmembrane region" description="Helical" evidence="1">
    <location>
        <begin position="287"/>
        <end position="305"/>
    </location>
</feature>
<gene>
    <name evidence="2" type="ORF">AZI85_16070</name>
</gene>
<feature type="transmembrane region" description="Helical" evidence="1">
    <location>
        <begin position="123"/>
        <end position="143"/>
    </location>
</feature>
<evidence type="ECO:0000256" key="1">
    <source>
        <dbReference type="SAM" id="Phobius"/>
    </source>
</evidence>
<dbReference type="RefSeq" id="WP_063243121.1">
    <property type="nucleotide sequence ID" value="NZ_LUKF01000005.1"/>
</dbReference>
<accession>A0A150WTT1</accession>
<feature type="transmembrane region" description="Helical" evidence="1">
    <location>
        <begin position="94"/>
        <end position="116"/>
    </location>
</feature>
<keyword evidence="1" id="KW-1133">Transmembrane helix</keyword>